<dbReference type="EMBL" id="WHOC01000142">
    <property type="protein sequence ID" value="NOU89140.1"/>
    <property type="molecule type" value="Genomic_DNA"/>
</dbReference>
<sequence length="58" mass="6450">MEDNMDVDVSSMLAGTLNLEQAGEQIWQEIYEVAEGKLTKAEILGHQEFSINRIGPSL</sequence>
<accession>A0ABX1Z6Y8</accession>
<dbReference type="InterPro" id="IPR052172">
    <property type="entry name" value="UxaA_altronate/galactarate_dh"/>
</dbReference>
<dbReference type="InterPro" id="IPR048332">
    <property type="entry name" value="GD_AH_C"/>
</dbReference>
<feature type="domain" description="D-galactarate/Altronate dehydratase C-terminal" evidence="1">
    <location>
        <begin position="1"/>
        <end position="56"/>
    </location>
</feature>
<evidence type="ECO:0000313" key="2">
    <source>
        <dbReference type="EMBL" id="NOU89140.1"/>
    </source>
</evidence>
<organism evidence="2 3">
    <name type="scientific">Paenibacillus germinis</name>
    <dbReference type="NCBI Taxonomy" id="2654979"/>
    <lineage>
        <taxon>Bacteria</taxon>
        <taxon>Bacillati</taxon>
        <taxon>Bacillota</taxon>
        <taxon>Bacilli</taxon>
        <taxon>Bacillales</taxon>
        <taxon>Paenibacillaceae</taxon>
        <taxon>Paenibacillus</taxon>
    </lineage>
</organism>
<comment type="caution">
    <text evidence="2">The sequence shown here is derived from an EMBL/GenBank/DDBJ whole genome shotgun (WGS) entry which is preliminary data.</text>
</comment>
<dbReference type="Proteomes" id="UP000658690">
    <property type="component" value="Unassembled WGS sequence"/>
</dbReference>
<dbReference type="PANTHER" id="PTHR30536">
    <property type="entry name" value="ALTRONATE/GALACTARATE DEHYDRATASE"/>
    <property type="match status" value="1"/>
</dbReference>
<gene>
    <name evidence="2" type="ORF">GC102_25820</name>
</gene>
<protein>
    <recommendedName>
        <fullName evidence="1">D-galactarate/Altronate dehydratase C-terminal domain-containing protein</fullName>
    </recommendedName>
</protein>
<evidence type="ECO:0000259" key="1">
    <source>
        <dbReference type="Pfam" id="PF20629"/>
    </source>
</evidence>
<dbReference type="Pfam" id="PF20629">
    <property type="entry name" value="GD_AH_C"/>
    <property type="match status" value="1"/>
</dbReference>
<proteinExistence type="predicted"/>
<keyword evidence="3" id="KW-1185">Reference proteome</keyword>
<reference evidence="2 3" key="1">
    <citation type="submission" date="2019-10" db="EMBL/GenBank/DDBJ databases">
        <title>Description of Paenibacillus choica sp. nov.</title>
        <authorList>
            <person name="Carlier A."/>
            <person name="Qi S."/>
        </authorList>
    </citation>
    <scope>NUCLEOTIDE SEQUENCE [LARGE SCALE GENOMIC DNA]</scope>
    <source>
        <strain evidence="2 3">LMG 31460</strain>
    </source>
</reference>
<name>A0ABX1Z6Y8_9BACL</name>
<dbReference type="PANTHER" id="PTHR30536:SF5">
    <property type="entry name" value="ALTRONATE DEHYDRATASE"/>
    <property type="match status" value="1"/>
</dbReference>
<evidence type="ECO:0000313" key="3">
    <source>
        <dbReference type="Proteomes" id="UP000658690"/>
    </source>
</evidence>